<dbReference type="EMBL" id="CP117811">
    <property type="protein sequence ID" value="WDE95993.1"/>
    <property type="molecule type" value="Genomic_DNA"/>
</dbReference>
<evidence type="ECO:0000256" key="1">
    <source>
        <dbReference type="SAM" id="Phobius"/>
    </source>
</evidence>
<keyword evidence="3" id="KW-1185">Reference proteome</keyword>
<name>A0ABY7VS00_9BACT</name>
<gene>
    <name evidence="2" type="ORF">PQO03_09730</name>
</gene>
<evidence type="ECO:0000313" key="3">
    <source>
        <dbReference type="Proteomes" id="UP001214250"/>
    </source>
</evidence>
<reference evidence="2 3" key="1">
    <citation type="submission" date="2023-02" db="EMBL/GenBank/DDBJ databases">
        <title>Genome sequence of Lentisphaera profundi SAORIC-696.</title>
        <authorList>
            <person name="Kim e."/>
            <person name="Cho J.-C."/>
            <person name="Choi A."/>
            <person name="Kang I."/>
        </authorList>
    </citation>
    <scope>NUCLEOTIDE SEQUENCE [LARGE SCALE GENOMIC DNA]</scope>
    <source>
        <strain evidence="2 3">SAORIC-696</strain>
    </source>
</reference>
<feature type="transmembrane region" description="Helical" evidence="1">
    <location>
        <begin position="125"/>
        <end position="146"/>
    </location>
</feature>
<keyword evidence="1" id="KW-1133">Transmembrane helix</keyword>
<proteinExistence type="predicted"/>
<accession>A0ABY7VS00</accession>
<feature type="transmembrane region" description="Helical" evidence="1">
    <location>
        <begin position="70"/>
        <end position="88"/>
    </location>
</feature>
<sequence>MNKLNPEEELQQLKKLYSEQDYIEKILNQMAAAFNILQVRSQMILGLITVCLMISGFSGERIAASGKLESALIISGVLLVLLSGVILFRGPLTLNWMTAIPNIQEDESLQKLIEIRNLRTRKYHLAIKLLLCGLSLYVLSLALFIASGI</sequence>
<feature type="transmembrane region" description="Helical" evidence="1">
    <location>
        <begin position="44"/>
        <end position="64"/>
    </location>
</feature>
<organism evidence="2 3">
    <name type="scientific">Lentisphaera profundi</name>
    <dbReference type="NCBI Taxonomy" id="1658616"/>
    <lineage>
        <taxon>Bacteria</taxon>
        <taxon>Pseudomonadati</taxon>
        <taxon>Lentisphaerota</taxon>
        <taxon>Lentisphaeria</taxon>
        <taxon>Lentisphaerales</taxon>
        <taxon>Lentisphaeraceae</taxon>
        <taxon>Lentisphaera</taxon>
    </lineage>
</organism>
<keyword evidence="1" id="KW-0472">Membrane</keyword>
<dbReference type="RefSeq" id="WP_274149942.1">
    <property type="nucleotide sequence ID" value="NZ_CP117811.1"/>
</dbReference>
<dbReference type="Proteomes" id="UP001214250">
    <property type="component" value="Chromosome 1"/>
</dbReference>
<evidence type="ECO:0000313" key="2">
    <source>
        <dbReference type="EMBL" id="WDE95993.1"/>
    </source>
</evidence>
<protein>
    <submittedName>
        <fullName evidence="2">Uncharacterized protein</fullName>
    </submittedName>
</protein>
<keyword evidence="1" id="KW-0812">Transmembrane</keyword>